<feature type="transmembrane region" description="Helical" evidence="1">
    <location>
        <begin position="183"/>
        <end position="205"/>
    </location>
</feature>
<keyword evidence="1" id="KW-1133">Transmembrane helix</keyword>
<reference evidence="3" key="2">
    <citation type="journal article" date="2023" name="Proc. Natl. Acad. Sci. U.S.A.">
        <title>A global phylogenomic analysis of the shiitake genus Lentinula.</title>
        <authorList>
            <person name="Sierra-Patev S."/>
            <person name="Min B."/>
            <person name="Naranjo-Ortiz M."/>
            <person name="Looney B."/>
            <person name="Konkel Z."/>
            <person name="Slot J.C."/>
            <person name="Sakamoto Y."/>
            <person name="Steenwyk J.L."/>
            <person name="Rokas A."/>
            <person name="Carro J."/>
            <person name="Camarero S."/>
            <person name="Ferreira P."/>
            <person name="Molpeceres G."/>
            <person name="Ruiz-Duenas F.J."/>
            <person name="Serrano A."/>
            <person name="Henrissat B."/>
            <person name="Drula E."/>
            <person name="Hughes K.W."/>
            <person name="Mata J.L."/>
            <person name="Ishikawa N.K."/>
            <person name="Vargas-Isla R."/>
            <person name="Ushijima S."/>
            <person name="Smith C.A."/>
            <person name="Donoghue J."/>
            <person name="Ahrendt S."/>
            <person name="Andreopoulos W."/>
            <person name="He G."/>
            <person name="LaButti K."/>
            <person name="Lipzen A."/>
            <person name="Ng V."/>
            <person name="Riley R."/>
            <person name="Sandor L."/>
            <person name="Barry K."/>
            <person name="Martinez A.T."/>
            <person name="Xiao Y."/>
            <person name="Gibbons J.G."/>
            <person name="Terashima K."/>
            <person name="Grigoriev I.V."/>
            <person name="Hibbett D."/>
        </authorList>
    </citation>
    <scope>NUCLEOTIDE SEQUENCE</scope>
    <source>
        <strain evidence="3">Sp2 HRB7682 ss15</strain>
    </source>
</reference>
<protein>
    <recommendedName>
        <fullName evidence="2">DUF6533 domain-containing protein</fullName>
    </recommendedName>
</protein>
<sequence>MSQLDAIEIQVQVYAKSPLSGIAKTNPGHRNWYHCVQWAQFGIVIYEYLITLDLEVERFWKRKTKGLGSVLFYVNRYLTLLGNIGIIVLFMSPELVLRHNFINYGRETYLLLNQFVINGMKLADPFAPIWGTASQVQFYLANWKDTSYINTVFPIPVLYEVGTVPSFTTAHFQLKMSRGLHIIYIYTGIFVFDICVVSLTLWKTLKIYKEEHFPGGVGIMILRDGLLYFVVITLFTLANMVTYLVGTDITKSLLTILSNSMSAIMMSRLMLNLRREEPIETLDQFSISGLLFSNRLELVDEFC</sequence>
<dbReference type="InterPro" id="IPR045340">
    <property type="entry name" value="DUF6533"/>
</dbReference>
<dbReference type="AlphaFoldDB" id="A0A9W9B1A5"/>
<name>A0A9W9B1A5_9AGAR</name>
<dbReference type="Pfam" id="PF20151">
    <property type="entry name" value="DUF6533"/>
    <property type="match status" value="1"/>
</dbReference>
<evidence type="ECO:0000313" key="4">
    <source>
        <dbReference type="Proteomes" id="UP001150238"/>
    </source>
</evidence>
<keyword evidence="1" id="KW-0812">Transmembrane</keyword>
<evidence type="ECO:0000259" key="2">
    <source>
        <dbReference type="Pfam" id="PF20151"/>
    </source>
</evidence>
<evidence type="ECO:0000313" key="3">
    <source>
        <dbReference type="EMBL" id="KAJ4495912.1"/>
    </source>
</evidence>
<feature type="domain" description="DUF6533" evidence="2">
    <location>
        <begin position="43"/>
        <end position="81"/>
    </location>
</feature>
<gene>
    <name evidence="3" type="ORF">C8J55DRAFT_545284</name>
</gene>
<dbReference type="EMBL" id="JANVFS010000001">
    <property type="protein sequence ID" value="KAJ4495912.1"/>
    <property type="molecule type" value="Genomic_DNA"/>
</dbReference>
<feature type="transmembrane region" description="Helical" evidence="1">
    <location>
        <begin position="226"/>
        <end position="246"/>
    </location>
</feature>
<keyword evidence="1" id="KW-0472">Membrane</keyword>
<organism evidence="3 4">
    <name type="scientific">Lentinula lateritia</name>
    <dbReference type="NCBI Taxonomy" id="40482"/>
    <lineage>
        <taxon>Eukaryota</taxon>
        <taxon>Fungi</taxon>
        <taxon>Dikarya</taxon>
        <taxon>Basidiomycota</taxon>
        <taxon>Agaricomycotina</taxon>
        <taxon>Agaricomycetes</taxon>
        <taxon>Agaricomycetidae</taxon>
        <taxon>Agaricales</taxon>
        <taxon>Marasmiineae</taxon>
        <taxon>Omphalotaceae</taxon>
        <taxon>Lentinula</taxon>
    </lineage>
</organism>
<dbReference type="Proteomes" id="UP001150238">
    <property type="component" value="Unassembled WGS sequence"/>
</dbReference>
<evidence type="ECO:0000256" key="1">
    <source>
        <dbReference type="SAM" id="Phobius"/>
    </source>
</evidence>
<comment type="caution">
    <text evidence="3">The sequence shown here is derived from an EMBL/GenBank/DDBJ whole genome shotgun (WGS) entry which is preliminary data.</text>
</comment>
<reference evidence="3" key="1">
    <citation type="submission" date="2022-08" db="EMBL/GenBank/DDBJ databases">
        <authorList>
            <consortium name="DOE Joint Genome Institute"/>
            <person name="Min B."/>
            <person name="Riley R."/>
            <person name="Sierra-Patev S."/>
            <person name="Naranjo-Ortiz M."/>
            <person name="Looney B."/>
            <person name="Konkel Z."/>
            <person name="Slot J.C."/>
            <person name="Sakamoto Y."/>
            <person name="Steenwyk J.L."/>
            <person name="Rokas A."/>
            <person name="Carro J."/>
            <person name="Camarero S."/>
            <person name="Ferreira P."/>
            <person name="Molpeceres G."/>
            <person name="Ruiz-Duenas F.J."/>
            <person name="Serrano A."/>
            <person name="Henrissat B."/>
            <person name="Drula E."/>
            <person name="Hughes K.W."/>
            <person name="Mata J.L."/>
            <person name="Ishikawa N.K."/>
            <person name="Vargas-Isla R."/>
            <person name="Ushijima S."/>
            <person name="Smith C.A."/>
            <person name="Ahrendt S."/>
            <person name="Andreopoulos W."/>
            <person name="He G."/>
            <person name="Labutti K."/>
            <person name="Lipzen A."/>
            <person name="Ng V."/>
            <person name="Sandor L."/>
            <person name="Barry K."/>
            <person name="Martinez A.T."/>
            <person name="Xiao Y."/>
            <person name="Gibbons J.G."/>
            <person name="Terashima K."/>
            <person name="Hibbett D.S."/>
            <person name="Grigoriev I.V."/>
        </authorList>
    </citation>
    <scope>NUCLEOTIDE SEQUENCE</scope>
    <source>
        <strain evidence="3">Sp2 HRB7682 ss15</strain>
    </source>
</reference>
<accession>A0A9W9B1A5</accession>
<feature type="transmembrane region" description="Helical" evidence="1">
    <location>
        <begin position="70"/>
        <end position="91"/>
    </location>
</feature>
<proteinExistence type="predicted"/>